<proteinExistence type="predicted"/>
<dbReference type="PROSITE" id="PS51257">
    <property type="entry name" value="PROKAR_LIPOPROTEIN"/>
    <property type="match status" value="1"/>
</dbReference>
<keyword evidence="1" id="KW-0449">Lipoprotein</keyword>
<accession>A0ABV5H0C0</accession>
<name>A0ABV5H0C0_9FLAO</name>
<reference evidence="1 2" key="1">
    <citation type="submission" date="2024-09" db="EMBL/GenBank/DDBJ databases">
        <authorList>
            <person name="Sun Q."/>
            <person name="Mori K."/>
        </authorList>
    </citation>
    <scope>NUCLEOTIDE SEQUENCE [LARGE SCALE GENOMIC DNA]</scope>
    <source>
        <strain evidence="1 2">CECT 8300</strain>
    </source>
</reference>
<gene>
    <name evidence="1" type="ORF">ACFFU1_09660</name>
</gene>
<dbReference type="Gene3D" id="1.25.40.390">
    <property type="match status" value="1"/>
</dbReference>
<dbReference type="InterPro" id="IPR011990">
    <property type="entry name" value="TPR-like_helical_dom_sf"/>
</dbReference>
<evidence type="ECO:0000313" key="1">
    <source>
        <dbReference type="EMBL" id="MFB9105166.1"/>
    </source>
</evidence>
<dbReference type="Pfam" id="PF12771">
    <property type="entry name" value="SusD-like_2"/>
    <property type="match status" value="1"/>
</dbReference>
<dbReference type="InterPro" id="IPR041662">
    <property type="entry name" value="SusD-like_2"/>
</dbReference>
<comment type="caution">
    <text evidence="1">The sequence shown here is derived from an EMBL/GenBank/DDBJ whole genome shotgun (WGS) entry which is preliminary data.</text>
</comment>
<keyword evidence="2" id="KW-1185">Reference proteome</keyword>
<dbReference type="EMBL" id="JBHMFA010000005">
    <property type="protein sequence ID" value="MFB9105166.1"/>
    <property type="molecule type" value="Genomic_DNA"/>
</dbReference>
<organism evidence="1 2">
    <name type="scientific">Algibacter miyuki</name>
    <dbReference type="NCBI Taxonomy" id="1306933"/>
    <lineage>
        <taxon>Bacteria</taxon>
        <taxon>Pseudomonadati</taxon>
        <taxon>Bacteroidota</taxon>
        <taxon>Flavobacteriia</taxon>
        <taxon>Flavobacteriales</taxon>
        <taxon>Flavobacteriaceae</taxon>
        <taxon>Algibacter</taxon>
    </lineage>
</organism>
<protein>
    <submittedName>
        <fullName evidence="1">SusD/RagB family nutrient-binding outer membrane lipoprotein</fullName>
    </submittedName>
</protein>
<dbReference type="Proteomes" id="UP001589590">
    <property type="component" value="Unassembled WGS sequence"/>
</dbReference>
<evidence type="ECO:0000313" key="2">
    <source>
        <dbReference type="Proteomes" id="UP001589590"/>
    </source>
</evidence>
<dbReference type="RefSeq" id="WP_290272576.1">
    <property type="nucleotide sequence ID" value="NZ_JAUFQP010000013.1"/>
</dbReference>
<sequence length="492" mass="56348">MFKNLINTVLIFTILLTSCSKDFEEINTDPNRPEEITPGVLLGQLQYRMVNSAIQSSRSFTHELMQIDVPRESSSGGGQHRYFITPGEGVWNSFYSYLTDIKDLQTISEELGEDNYKGIALVYKSWAFSILTDLYGDIPYFEATSASDGVFQPKFDKQEDIYVQLLRDLETANSLFDDSKPLTYGGDLVYNANELASDSNLGITKWKKFANSLRLRLLLRISKRDSEMDITSQINVILSNPETYPVFTSIDDNAIFNYTGSFPYFNPYYNARTVDWRENVCFAKFFIDGLNNSEDPRLHKWATTVEQNNQDIYRGAESGYSVTTQHVVGQNSSYHDNLKTFPQLGIMMTYAEVEFIKAELALKNFTTGFQAKDHYESGIKASMSQWGASMSMDFLEQQNIKYDTSGTTEGQMSQIMLQKYYAYFFVDFQSWFEKRRTGYPTLPRGEGIPSENNFPSRIPYPTYLQSLNPDNLETAVNNMGGDNSDIKVWWDK</sequence>
<dbReference type="SUPFAM" id="SSF48452">
    <property type="entry name" value="TPR-like"/>
    <property type="match status" value="1"/>
</dbReference>